<dbReference type="Proteomes" id="UP000035268">
    <property type="component" value="Chromosome"/>
</dbReference>
<evidence type="ECO:0000256" key="1">
    <source>
        <dbReference type="ARBA" id="ARBA00004496"/>
    </source>
</evidence>
<evidence type="ECO:0000256" key="16">
    <source>
        <dbReference type="PROSITE-ProRule" id="PRU00209"/>
    </source>
</evidence>
<evidence type="ECO:0000256" key="3">
    <source>
        <dbReference type="ARBA" id="ARBA00011209"/>
    </source>
</evidence>
<feature type="binding site" evidence="15">
    <location>
        <position position="464"/>
    </location>
    <ligand>
        <name>Mg(2+)</name>
        <dbReference type="ChEBI" id="CHEBI:18420"/>
        <note>shared with alpha subunit</note>
    </ligand>
</feature>
<dbReference type="Gene3D" id="3.30.930.10">
    <property type="entry name" value="Bira Bifunctional Protein, Domain 2"/>
    <property type="match status" value="1"/>
</dbReference>
<keyword evidence="12 15" id="KW-0648">Protein biosynthesis</keyword>
<dbReference type="FunFam" id="3.50.40.10:FF:000001">
    <property type="entry name" value="Phenylalanine--tRNA ligase beta subunit"/>
    <property type="match status" value="1"/>
</dbReference>
<dbReference type="InterPro" id="IPR045060">
    <property type="entry name" value="Phe-tRNA-ligase_IIc_bsu"/>
</dbReference>
<dbReference type="Pfam" id="PF03147">
    <property type="entry name" value="FDX-ACB"/>
    <property type="match status" value="1"/>
</dbReference>
<dbReference type="InterPro" id="IPR041616">
    <property type="entry name" value="PheRS_beta_core"/>
</dbReference>
<dbReference type="InterPro" id="IPR005147">
    <property type="entry name" value="tRNA_synthase_B5-dom"/>
</dbReference>
<evidence type="ECO:0000256" key="8">
    <source>
        <dbReference type="ARBA" id="ARBA00022741"/>
    </source>
</evidence>
<dbReference type="InterPro" id="IPR036690">
    <property type="entry name" value="Fdx_antiC-bd_sf"/>
</dbReference>
<dbReference type="GO" id="GO:0005524">
    <property type="term" value="F:ATP binding"/>
    <property type="evidence" value="ECO:0007669"/>
    <property type="project" value="UniProtKB-UniRule"/>
</dbReference>
<dbReference type="Pfam" id="PF03483">
    <property type="entry name" value="B3_4"/>
    <property type="match status" value="1"/>
</dbReference>
<keyword evidence="13 15" id="KW-0030">Aminoacyl-tRNA synthetase</keyword>
<dbReference type="InterPro" id="IPR009061">
    <property type="entry name" value="DNA-bd_dom_put_sf"/>
</dbReference>
<keyword evidence="21" id="KW-1185">Reference proteome</keyword>
<organism evidence="20 21">
    <name type="scientific">Kiritimatiella glycovorans</name>
    <dbReference type="NCBI Taxonomy" id="1307763"/>
    <lineage>
        <taxon>Bacteria</taxon>
        <taxon>Pseudomonadati</taxon>
        <taxon>Kiritimatiellota</taxon>
        <taxon>Kiritimatiellia</taxon>
        <taxon>Kiritimatiellales</taxon>
        <taxon>Kiritimatiellaceae</taxon>
        <taxon>Kiritimatiella</taxon>
    </lineage>
</organism>
<dbReference type="InterPro" id="IPR002547">
    <property type="entry name" value="tRNA-bd_dom"/>
</dbReference>
<evidence type="ECO:0000313" key="21">
    <source>
        <dbReference type="Proteomes" id="UP000035268"/>
    </source>
</evidence>
<reference evidence="21" key="1">
    <citation type="submission" date="2015-02" db="EMBL/GenBank/DDBJ databases">
        <title>Description and complete genome sequence of the first cultured representative of the subdivision 5 of the Verrucomicrobia phylum.</title>
        <authorList>
            <person name="Spring S."/>
            <person name="Bunk B."/>
            <person name="Sproer C."/>
            <person name="Klenk H.-P."/>
        </authorList>
    </citation>
    <scope>NUCLEOTIDE SEQUENCE [LARGE SCALE GENOMIC DNA]</scope>
    <source>
        <strain evidence="21">L21-Fru-AB</strain>
    </source>
</reference>
<feature type="domain" description="B5" evidence="19">
    <location>
        <begin position="402"/>
        <end position="480"/>
    </location>
</feature>
<dbReference type="InterPro" id="IPR045864">
    <property type="entry name" value="aa-tRNA-synth_II/BPL/LPL"/>
</dbReference>
<comment type="subunit">
    <text evidence="3 15">Tetramer of two alpha and two beta subunits.</text>
</comment>
<accession>A0A0G3EEL6</accession>
<dbReference type="InterPro" id="IPR012340">
    <property type="entry name" value="NA-bd_OB-fold"/>
</dbReference>
<dbReference type="InterPro" id="IPR005121">
    <property type="entry name" value="Fdx_antiC-bd"/>
</dbReference>
<dbReference type="EC" id="6.1.1.20" evidence="15"/>
<proteinExistence type="inferred from homology"/>
<dbReference type="Gene3D" id="2.40.50.140">
    <property type="entry name" value="Nucleic acid-binding proteins"/>
    <property type="match status" value="1"/>
</dbReference>
<keyword evidence="4 15" id="KW-0963">Cytoplasm</keyword>
<evidence type="ECO:0000259" key="19">
    <source>
        <dbReference type="PROSITE" id="PS51483"/>
    </source>
</evidence>
<keyword evidence="9 15" id="KW-0067">ATP-binding</keyword>
<dbReference type="InterPro" id="IPR033714">
    <property type="entry name" value="tRNA_bind_bactPheRS"/>
</dbReference>
<feature type="domain" description="TRNA-binding" evidence="17">
    <location>
        <begin position="39"/>
        <end position="148"/>
    </location>
</feature>
<evidence type="ECO:0000256" key="7">
    <source>
        <dbReference type="ARBA" id="ARBA00022723"/>
    </source>
</evidence>
<dbReference type="SUPFAM" id="SSF56037">
    <property type="entry name" value="PheT/TilS domain"/>
    <property type="match status" value="1"/>
</dbReference>
<dbReference type="FunFam" id="3.30.70.380:FF:000001">
    <property type="entry name" value="Phenylalanine--tRNA ligase beta subunit"/>
    <property type="match status" value="1"/>
</dbReference>
<dbReference type="SMART" id="SM00874">
    <property type="entry name" value="B5"/>
    <property type="match status" value="1"/>
</dbReference>
<evidence type="ECO:0000256" key="14">
    <source>
        <dbReference type="ARBA" id="ARBA00049255"/>
    </source>
</evidence>
<evidence type="ECO:0000256" key="13">
    <source>
        <dbReference type="ARBA" id="ARBA00023146"/>
    </source>
</evidence>
<feature type="binding site" evidence="15">
    <location>
        <position position="468"/>
    </location>
    <ligand>
        <name>Mg(2+)</name>
        <dbReference type="ChEBI" id="CHEBI:18420"/>
        <note>shared with alpha subunit</note>
    </ligand>
</feature>
<dbReference type="SUPFAM" id="SSF55681">
    <property type="entry name" value="Class II aaRS and biotin synthetases"/>
    <property type="match status" value="1"/>
</dbReference>
<dbReference type="FunFam" id="2.40.50.140:FF:000045">
    <property type="entry name" value="Phenylalanine--tRNA ligase beta subunit"/>
    <property type="match status" value="1"/>
</dbReference>
<evidence type="ECO:0000256" key="12">
    <source>
        <dbReference type="ARBA" id="ARBA00022917"/>
    </source>
</evidence>
<dbReference type="PROSITE" id="PS51483">
    <property type="entry name" value="B5"/>
    <property type="match status" value="1"/>
</dbReference>
<dbReference type="KEGG" id="vbl:L21SP4_00530"/>
<comment type="subcellular location">
    <subcellularLocation>
        <location evidence="1 15">Cytoplasm</location>
    </subcellularLocation>
</comment>
<evidence type="ECO:0000259" key="17">
    <source>
        <dbReference type="PROSITE" id="PS50886"/>
    </source>
</evidence>
<dbReference type="CDD" id="cd00769">
    <property type="entry name" value="PheRS_beta_core"/>
    <property type="match status" value="1"/>
</dbReference>
<dbReference type="SMART" id="SM00873">
    <property type="entry name" value="B3_4"/>
    <property type="match status" value="1"/>
</dbReference>
<dbReference type="HAMAP" id="MF_00283">
    <property type="entry name" value="Phe_tRNA_synth_beta1"/>
    <property type="match status" value="1"/>
</dbReference>
<dbReference type="SUPFAM" id="SSF54991">
    <property type="entry name" value="Anticodon-binding domain of PheRS"/>
    <property type="match status" value="1"/>
</dbReference>
<keyword evidence="6 15" id="KW-0436">Ligase</keyword>
<evidence type="ECO:0000259" key="18">
    <source>
        <dbReference type="PROSITE" id="PS51447"/>
    </source>
</evidence>
<feature type="binding site" evidence="15">
    <location>
        <position position="467"/>
    </location>
    <ligand>
        <name>Mg(2+)</name>
        <dbReference type="ChEBI" id="CHEBI:18420"/>
        <note>shared with alpha subunit</note>
    </ligand>
</feature>
<keyword evidence="7 15" id="KW-0479">Metal-binding</keyword>
<dbReference type="Gene3D" id="3.50.40.10">
    <property type="entry name" value="Phenylalanyl-trna Synthetase, Chain B, domain 3"/>
    <property type="match status" value="1"/>
</dbReference>
<dbReference type="SUPFAM" id="SSF50249">
    <property type="entry name" value="Nucleic acid-binding proteins"/>
    <property type="match status" value="1"/>
</dbReference>
<dbReference type="InterPro" id="IPR020825">
    <property type="entry name" value="Phe-tRNA_synthase-like_B3/B4"/>
</dbReference>
<dbReference type="GO" id="GO:0000049">
    <property type="term" value="F:tRNA binding"/>
    <property type="evidence" value="ECO:0007669"/>
    <property type="project" value="UniProtKB-UniRule"/>
</dbReference>
<dbReference type="NCBIfam" id="NF045760">
    <property type="entry name" value="YtpR"/>
    <property type="match status" value="1"/>
</dbReference>
<dbReference type="GO" id="GO:0000287">
    <property type="term" value="F:magnesium ion binding"/>
    <property type="evidence" value="ECO:0007669"/>
    <property type="project" value="UniProtKB-UniRule"/>
</dbReference>
<dbReference type="NCBIfam" id="TIGR00472">
    <property type="entry name" value="pheT_bact"/>
    <property type="match status" value="1"/>
</dbReference>
<dbReference type="CDD" id="cd02796">
    <property type="entry name" value="tRNA_bind_bactPheRS"/>
    <property type="match status" value="1"/>
</dbReference>
<dbReference type="Pfam" id="PF01588">
    <property type="entry name" value="tRNA_bind"/>
    <property type="match status" value="1"/>
</dbReference>
<dbReference type="AlphaFoldDB" id="A0A0G3EEL6"/>
<keyword evidence="10 15" id="KW-0460">Magnesium</keyword>
<evidence type="ECO:0000256" key="2">
    <source>
        <dbReference type="ARBA" id="ARBA00008653"/>
    </source>
</evidence>
<dbReference type="PANTHER" id="PTHR10947">
    <property type="entry name" value="PHENYLALANYL-TRNA SYNTHETASE BETA CHAIN AND LEUCINE-RICH REPEAT-CONTAINING PROTEIN 47"/>
    <property type="match status" value="1"/>
</dbReference>
<dbReference type="PROSITE" id="PS50886">
    <property type="entry name" value="TRBD"/>
    <property type="match status" value="1"/>
</dbReference>
<dbReference type="OrthoDB" id="9805455at2"/>
<dbReference type="STRING" id="1307763.L21SP4_00530"/>
<comment type="catalytic activity">
    <reaction evidence="14 15">
        <text>tRNA(Phe) + L-phenylalanine + ATP = L-phenylalanyl-tRNA(Phe) + AMP + diphosphate + H(+)</text>
        <dbReference type="Rhea" id="RHEA:19413"/>
        <dbReference type="Rhea" id="RHEA-COMP:9668"/>
        <dbReference type="Rhea" id="RHEA-COMP:9699"/>
        <dbReference type="ChEBI" id="CHEBI:15378"/>
        <dbReference type="ChEBI" id="CHEBI:30616"/>
        <dbReference type="ChEBI" id="CHEBI:33019"/>
        <dbReference type="ChEBI" id="CHEBI:58095"/>
        <dbReference type="ChEBI" id="CHEBI:78442"/>
        <dbReference type="ChEBI" id="CHEBI:78531"/>
        <dbReference type="ChEBI" id="CHEBI:456215"/>
        <dbReference type="EC" id="6.1.1.20"/>
    </reaction>
</comment>
<comment type="similarity">
    <text evidence="2 15">Belongs to the phenylalanyl-tRNA synthetase beta subunit family. Type 1 subfamily.</text>
</comment>
<dbReference type="PATRIC" id="fig|1609981.3.peg.551"/>
<protein>
    <recommendedName>
        <fullName evidence="15">Phenylalanine--tRNA ligase beta subunit</fullName>
        <ecNumber evidence="15">6.1.1.20</ecNumber>
    </recommendedName>
    <alternativeName>
        <fullName evidence="15">Phenylalanyl-tRNA synthetase beta subunit</fullName>
        <shortName evidence="15">PheRS</shortName>
    </alternativeName>
</protein>
<evidence type="ECO:0000256" key="5">
    <source>
        <dbReference type="ARBA" id="ARBA00022555"/>
    </source>
</evidence>
<feature type="domain" description="FDX-ACB" evidence="18">
    <location>
        <begin position="707"/>
        <end position="800"/>
    </location>
</feature>
<dbReference type="Gene3D" id="3.30.56.10">
    <property type="match status" value="2"/>
</dbReference>
<evidence type="ECO:0000256" key="15">
    <source>
        <dbReference type="HAMAP-Rule" id="MF_00283"/>
    </source>
</evidence>
<name>A0A0G3EEL6_9BACT</name>
<dbReference type="Gene3D" id="3.30.70.380">
    <property type="entry name" value="Ferrodoxin-fold anticodon-binding domain"/>
    <property type="match status" value="1"/>
</dbReference>
<evidence type="ECO:0000256" key="4">
    <source>
        <dbReference type="ARBA" id="ARBA00022490"/>
    </source>
</evidence>
<dbReference type="InterPro" id="IPR005146">
    <property type="entry name" value="B3/B4_tRNA-bd"/>
</dbReference>
<dbReference type="GO" id="GO:0004826">
    <property type="term" value="F:phenylalanine-tRNA ligase activity"/>
    <property type="evidence" value="ECO:0007669"/>
    <property type="project" value="UniProtKB-UniRule"/>
</dbReference>
<dbReference type="InterPro" id="IPR004532">
    <property type="entry name" value="Phe-tRNA-ligase_IIc_bsu_bact"/>
</dbReference>
<feature type="binding site" evidence="15">
    <location>
        <position position="458"/>
    </location>
    <ligand>
        <name>Mg(2+)</name>
        <dbReference type="ChEBI" id="CHEBI:18420"/>
        <note>shared with alpha subunit</note>
    </ligand>
</feature>
<dbReference type="Pfam" id="PF17759">
    <property type="entry name" value="tRNA_synthFbeta"/>
    <property type="match status" value="1"/>
</dbReference>
<dbReference type="EMBL" id="CP010904">
    <property type="protein sequence ID" value="AKJ63802.1"/>
    <property type="molecule type" value="Genomic_DNA"/>
</dbReference>
<evidence type="ECO:0000256" key="6">
    <source>
        <dbReference type="ARBA" id="ARBA00022598"/>
    </source>
</evidence>
<dbReference type="PANTHER" id="PTHR10947:SF0">
    <property type="entry name" value="PHENYLALANINE--TRNA LIGASE BETA SUBUNIT"/>
    <property type="match status" value="1"/>
</dbReference>
<dbReference type="Pfam" id="PF03484">
    <property type="entry name" value="B5"/>
    <property type="match status" value="1"/>
</dbReference>
<dbReference type="GO" id="GO:0009328">
    <property type="term" value="C:phenylalanine-tRNA ligase complex"/>
    <property type="evidence" value="ECO:0007669"/>
    <property type="project" value="TreeGrafter"/>
</dbReference>
<gene>
    <name evidence="15 20" type="primary">pheT</name>
    <name evidence="20" type="ORF">L21SP4_00530</name>
</gene>
<evidence type="ECO:0000313" key="20">
    <source>
        <dbReference type="EMBL" id="AKJ63802.1"/>
    </source>
</evidence>
<comment type="cofactor">
    <cofactor evidence="15">
        <name>Mg(2+)</name>
        <dbReference type="ChEBI" id="CHEBI:18420"/>
    </cofactor>
    <text evidence="15">Binds 2 magnesium ions per tetramer.</text>
</comment>
<reference evidence="20 21" key="2">
    <citation type="journal article" date="2016" name="ISME J.">
        <title>Characterization of the first cultured representative of Verrucomicrobia subdivision 5 indicates the proposal of a novel phylum.</title>
        <authorList>
            <person name="Spring S."/>
            <person name="Bunk B."/>
            <person name="Sproer C."/>
            <person name="Schumann P."/>
            <person name="Rohde M."/>
            <person name="Tindall B.J."/>
            <person name="Klenk H.P."/>
        </authorList>
    </citation>
    <scope>NUCLEOTIDE SEQUENCE [LARGE SCALE GENOMIC DNA]</scope>
    <source>
        <strain evidence="20 21">L21-Fru-AB</strain>
    </source>
</reference>
<keyword evidence="11 16" id="KW-0694">RNA-binding</keyword>
<keyword evidence="8 15" id="KW-0547">Nucleotide-binding</keyword>
<evidence type="ECO:0000256" key="9">
    <source>
        <dbReference type="ARBA" id="ARBA00022840"/>
    </source>
</evidence>
<dbReference type="PROSITE" id="PS51447">
    <property type="entry name" value="FDX_ACB"/>
    <property type="match status" value="1"/>
</dbReference>
<dbReference type="GO" id="GO:0006432">
    <property type="term" value="P:phenylalanyl-tRNA aminoacylation"/>
    <property type="evidence" value="ECO:0007669"/>
    <property type="project" value="UniProtKB-UniRule"/>
</dbReference>
<dbReference type="SMART" id="SM00896">
    <property type="entry name" value="FDX-ACB"/>
    <property type="match status" value="1"/>
</dbReference>
<dbReference type="RefSeq" id="WP_052881198.1">
    <property type="nucleotide sequence ID" value="NZ_CP010904.1"/>
</dbReference>
<dbReference type="SUPFAM" id="SSF46955">
    <property type="entry name" value="Putative DNA-binding domain"/>
    <property type="match status" value="1"/>
</dbReference>
<keyword evidence="5 16" id="KW-0820">tRNA-binding</keyword>
<sequence>MRVPICWLKDYVDFDDTPERLAEKLTFAGLEVEAIERIGSPVEGVVAGKVVEVRPHPKADRLVLCSVEYGKDDPAPVVCGAPNVRTGGVYPFAPVGVTLPGGMKIKKAKLRGETSLGMLCAEDELGLSDRHEGLMELDGTCEPGAPMHEWMGPEEVVFELEITPNRPDCLSIMGLAREVAALYGTSLRRPETDCGEAGSAVDERAAVEVADPGGCPRYTARVLSGIGIGPSPDWMQKRLRLAGLRPINNVVDITNFVLFESGQPLHAFDLDRLEGGRVVVRRAAPGETLTTLDGVERTLDEDTLVIADGARPLALAGIMGGADSEIGGDTENVLLESAAFDPPTVRACTRRLGLHTDSSYRFQRGVDIEGVEWASRRAAALLSSIAGGTPARGAIDVRARDTESRTVRCRPEAITRLTGIEAGPDEVRSALESLELVVRPADDDPAVFEVDVPSFRLDLHREVDLAEEFARIHGLDRIPEATPRASIVEDADHGRVRALDRCRHALTGLGAREIMNYTLVSKELLDRFAEPEDLREVLPHPISSDQSILRTSLIPQMVETLGRNMARQEHEAVFFETGKVFRCTGGELAECERIALGMMGPVGRALLDRQRTVEPEEMFLWMKGLIGELLRHQNLEGTRFDRVDAPAFEPGGALVLSASGREIGRMGLLRAKLAREYRFNGPAAVAELDLEPFLNEAFRVRRVRTPAVYPAVERDFAFVVDCAVTHAQIEDEIRNEAPDELERCELFDIFKGRGIGEDKKSMAYRFVYRSGDRTLRDEEVNRWHDSIGEAVCGALDAQIREA</sequence>
<evidence type="ECO:0000256" key="11">
    <source>
        <dbReference type="ARBA" id="ARBA00022884"/>
    </source>
</evidence>
<evidence type="ECO:0000256" key="10">
    <source>
        <dbReference type="ARBA" id="ARBA00022842"/>
    </source>
</evidence>